<accession>A0A1X6NAX9</accession>
<evidence type="ECO:0000313" key="6">
    <source>
        <dbReference type="EMBL" id="OSX65596.1"/>
    </source>
</evidence>
<keyword evidence="4" id="KW-0349">Heme</keyword>
<evidence type="ECO:0000256" key="1">
    <source>
        <dbReference type="ARBA" id="ARBA00007119"/>
    </source>
</evidence>
<dbReference type="RefSeq" id="XP_024342390.1">
    <property type="nucleotide sequence ID" value="XM_024484547.1"/>
</dbReference>
<keyword evidence="2 4" id="KW-0479">Metal-binding</keyword>
<dbReference type="InterPro" id="IPR037217">
    <property type="entry name" value="Trp/Indoleamine_2_3_dOase-like"/>
</dbReference>
<protein>
    <recommendedName>
        <fullName evidence="8">Indoleamine 2,3-dioxygenase</fullName>
    </recommendedName>
</protein>
<reference evidence="6 7" key="1">
    <citation type="submission" date="2017-04" db="EMBL/GenBank/DDBJ databases">
        <title>Genome Sequence of the Model Brown-Rot Fungus Postia placenta SB12.</title>
        <authorList>
            <consortium name="DOE Joint Genome Institute"/>
            <person name="Gaskell J."/>
            <person name="Kersten P."/>
            <person name="Larrondo L.F."/>
            <person name="Canessa P."/>
            <person name="Martinez D."/>
            <person name="Hibbett D."/>
            <person name="Schmoll M."/>
            <person name="Kubicek C.P."/>
            <person name="Martinez A.T."/>
            <person name="Yadav J."/>
            <person name="Master E."/>
            <person name="Magnuson J.K."/>
            <person name="James T."/>
            <person name="Yaver D."/>
            <person name="Berka R."/>
            <person name="Labutti K."/>
            <person name="Lipzen A."/>
            <person name="Aerts A."/>
            <person name="Barry K."/>
            <person name="Henrissat B."/>
            <person name="Blanchette R."/>
            <person name="Grigoriev I."/>
            <person name="Cullen D."/>
        </authorList>
    </citation>
    <scope>NUCLEOTIDE SEQUENCE [LARGE SCALE GENOMIC DNA]</scope>
    <source>
        <strain evidence="6 7">MAD-698-R-SB12</strain>
    </source>
</reference>
<dbReference type="OrthoDB" id="540174at2759"/>
<dbReference type="Gene3D" id="1.20.58.480">
    <property type="match status" value="1"/>
</dbReference>
<feature type="region of interest" description="Disordered" evidence="5">
    <location>
        <begin position="417"/>
        <end position="459"/>
    </location>
</feature>
<evidence type="ECO:0000313" key="7">
    <source>
        <dbReference type="Proteomes" id="UP000194127"/>
    </source>
</evidence>
<evidence type="ECO:0008006" key="8">
    <source>
        <dbReference type="Google" id="ProtNLM"/>
    </source>
</evidence>
<dbReference type="Pfam" id="PF01231">
    <property type="entry name" value="IDO"/>
    <property type="match status" value="1"/>
</dbReference>
<dbReference type="GO" id="GO:0020037">
    <property type="term" value="F:heme binding"/>
    <property type="evidence" value="ECO:0007669"/>
    <property type="project" value="InterPro"/>
</dbReference>
<evidence type="ECO:0000256" key="4">
    <source>
        <dbReference type="PIRSR" id="PIRSR600898-1"/>
    </source>
</evidence>
<gene>
    <name evidence="6" type="ORF">POSPLADRAFT_1135140</name>
</gene>
<sequence length="459" mass="51214">MRLSSPIHLLDWAATAAWDASQVVRSTTCSGKLSAFCPRTYDVDPKSGFFPPQPLPRLPDALSVWEDALQEAPGVLFLAQDQGPQAIAKRPAGERWRQKIRSMPLKSIDAIRDDLRRLQRAHMVLATIMHYYVHSLPQADVEASIVVPKSVAVPLSAVSQLLQIAPVLTFADTVLWNWEFIDPTQPLSIDNMRYVNNFSGTQAENNFYLASAAVELKGVEMLDIFEGFMNLRDATDTHATSMLARDLTRLVKIIEELESIFVSMRNTVDPHEFYWNVRQWWSGATSKGPNHPGWVLEGVRSADQADLGGASAGQSSVMHALDIFLDIDHRLQDARTPAPSDNNRRADHGFMDRMRRYMPGLHREYLENLSSVREIAERTPSLREPYNAAVMALKRLRDSHIRIVAIYVISKANSTPPANIRVDKPSASQRDGPSRGTGGSEVSTLLKAGRDATQRAVLK</sequence>
<dbReference type="InterPro" id="IPR000898">
    <property type="entry name" value="Indolamine_dOase"/>
</dbReference>
<dbReference type="GO" id="GO:0019441">
    <property type="term" value="P:L-tryptophan catabolic process to kynurenine"/>
    <property type="evidence" value="ECO:0007669"/>
    <property type="project" value="InterPro"/>
</dbReference>
<dbReference type="AlphaFoldDB" id="A0A1X6NAX9"/>
<dbReference type="PANTHER" id="PTHR28657:SF5">
    <property type="entry name" value="INDOLEAMINE 2,3-DIOXYGENASE"/>
    <property type="match status" value="1"/>
</dbReference>
<dbReference type="EMBL" id="KZ110593">
    <property type="protein sequence ID" value="OSX65596.1"/>
    <property type="molecule type" value="Genomic_DNA"/>
</dbReference>
<dbReference type="GO" id="GO:0033754">
    <property type="term" value="F:indoleamine 2,3-dioxygenase activity"/>
    <property type="evidence" value="ECO:0007669"/>
    <property type="project" value="TreeGrafter"/>
</dbReference>
<evidence type="ECO:0000256" key="5">
    <source>
        <dbReference type="SAM" id="MobiDB-lite"/>
    </source>
</evidence>
<proteinExistence type="inferred from homology"/>
<dbReference type="Proteomes" id="UP000194127">
    <property type="component" value="Unassembled WGS sequence"/>
</dbReference>
<dbReference type="GO" id="GO:0034354">
    <property type="term" value="P:'de novo' NAD+ biosynthetic process from L-tryptophan"/>
    <property type="evidence" value="ECO:0007669"/>
    <property type="project" value="TreeGrafter"/>
</dbReference>
<keyword evidence="3 4" id="KW-0408">Iron</keyword>
<feature type="binding site" description="proximal binding residue" evidence="4">
    <location>
        <position position="400"/>
    </location>
    <ligand>
        <name>heme b</name>
        <dbReference type="ChEBI" id="CHEBI:60344"/>
    </ligand>
    <ligandPart>
        <name>Fe</name>
        <dbReference type="ChEBI" id="CHEBI:18248"/>
    </ligandPart>
</feature>
<organism evidence="6 7">
    <name type="scientific">Postia placenta MAD-698-R-SB12</name>
    <dbReference type="NCBI Taxonomy" id="670580"/>
    <lineage>
        <taxon>Eukaryota</taxon>
        <taxon>Fungi</taxon>
        <taxon>Dikarya</taxon>
        <taxon>Basidiomycota</taxon>
        <taxon>Agaricomycotina</taxon>
        <taxon>Agaricomycetes</taxon>
        <taxon>Polyporales</taxon>
        <taxon>Adustoporiaceae</taxon>
        <taxon>Rhodonia</taxon>
    </lineage>
</organism>
<evidence type="ECO:0000256" key="3">
    <source>
        <dbReference type="ARBA" id="ARBA00023004"/>
    </source>
</evidence>
<dbReference type="GeneID" id="36329496"/>
<keyword evidence="7" id="KW-1185">Reference proteome</keyword>
<dbReference type="PANTHER" id="PTHR28657">
    <property type="entry name" value="INDOLEAMINE 2,3-DIOXYGENASE"/>
    <property type="match status" value="1"/>
</dbReference>
<dbReference type="SUPFAM" id="SSF140959">
    <property type="entry name" value="Indolic compounds 2,3-dioxygenase-like"/>
    <property type="match status" value="1"/>
</dbReference>
<evidence type="ECO:0000256" key="2">
    <source>
        <dbReference type="ARBA" id="ARBA00022723"/>
    </source>
</evidence>
<dbReference type="GO" id="GO:0005737">
    <property type="term" value="C:cytoplasm"/>
    <property type="evidence" value="ECO:0007669"/>
    <property type="project" value="TreeGrafter"/>
</dbReference>
<dbReference type="STRING" id="670580.A0A1X6NAX9"/>
<comment type="similarity">
    <text evidence="1">Belongs to the indoleamine 2,3-dioxygenase family.</text>
</comment>
<dbReference type="GO" id="GO:0046872">
    <property type="term" value="F:metal ion binding"/>
    <property type="evidence" value="ECO:0007669"/>
    <property type="project" value="UniProtKB-KW"/>
</dbReference>
<name>A0A1X6NAX9_9APHY</name>